<dbReference type="InterPro" id="IPR016181">
    <property type="entry name" value="Acyl_CoA_acyltransferase"/>
</dbReference>
<reference evidence="2" key="1">
    <citation type="submission" date="2020-08" db="EMBL/GenBank/DDBJ databases">
        <title>Genome public.</title>
        <authorList>
            <person name="Liu C."/>
            <person name="Sun Q."/>
        </authorList>
    </citation>
    <scope>NUCLEOTIDE SEQUENCE</scope>
    <source>
        <strain evidence="2">NSJ-23</strain>
    </source>
</reference>
<dbReference type="Proteomes" id="UP000628736">
    <property type="component" value="Unassembled WGS sequence"/>
</dbReference>
<dbReference type="EMBL" id="JACOPO010000002">
    <property type="protein sequence ID" value="MBC5722053.1"/>
    <property type="molecule type" value="Genomic_DNA"/>
</dbReference>
<protein>
    <submittedName>
        <fullName evidence="2">GNAT family N-acetyltransferase</fullName>
    </submittedName>
</protein>
<dbReference type="Pfam" id="PF13527">
    <property type="entry name" value="Acetyltransf_9"/>
    <property type="match status" value="1"/>
</dbReference>
<dbReference type="InterPro" id="IPR000182">
    <property type="entry name" value="GNAT_dom"/>
</dbReference>
<dbReference type="SUPFAM" id="SSF55729">
    <property type="entry name" value="Acyl-CoA N-acyltransferases (Nat)"/>
    <property type="match status" value="1"/>
</dbReference>
<dbReference type="PROSITE" id="PS51186">
    <property type="entry name" value="GNAT"/>
    <property type="match status" value="1"/>
</dbReference>
<evidence type="ECO:0000313" key="2">
    <source>
        <dbReference type="EMBL" id="MBC5722053.1"/>
    </source>
</evidence>
<accession>A0A8J6J8W0</accession>
<proteinExistence type="predicted"/>
<organism evidence="2 3">
    <name type="scientific">Flintibacter hominis</name>
    <dbReference type="NCBI Taxonomy" id="2763048"/>
    <lineage>
        <taxon>Bacteria</taxon>
        <taxon>Bacillati</taxon>
        <taxon>Bacillota</taxon>
        <taxon>Clostridia</taxon>
        <taxon>Eubacteriales</taxon>
        <taxon>Flintibacter</taxon>
    </lineage>
</organism>
<dbReference type="RefSeq" id="WP_186852316.1">
    <property type="nucleotide sequence ID" value="NZ_JACOPO010000002.1"/>
</dbReference>
<feature type="domain" description="N-acetyltransferase" evidence="1">
    <location>
        <begin position="1"/>
        <end position="156"/>
    </location>
</feature>
<dbReference type="AlphaFoldDB" id="A0A8J6J8W0"/>
<dbReference type="GO" id="GO:0016747">
    <property type="term" value="F:acyltransferase activity, transferring groups other than amino-acyl groups"/>
    <property type="evidence" value="ECO:0007669"/>
    <property type="project" value="InterPro"/>
</dbReference>
<dbReference type="Gene3D" id="3.40.630.30">
    <property type="match status" value="1"/>
</dbReference>
<keyword evidence="3" id="KW-1185">Reference proteome</keyword>
<dbReference type="CDD" id="cd04301">
    <property type="entry name" value="NAT_SF"/>
    <property type="match status" value="1"/>
</dbReference>
<evidence type="ECO:0000313" key="3">
    <source>
        <dbReference type="Proteomes" id="UP000628736"/>
    </source>
</evidence>
<name>A0A8J6J8W0_9FIRM</name>
<sequence>MDTRLSFPADVPALRALWSLAFGDDGAYVDNFFHTYYRPDRVLVLEEEGQVRSMTAWFDTVFVVPGRGKFRTAYLYAVATHPDCRGKGLAARLLKGADEYFRTLSIPAVTTVPAEPSLHNFFGANGFRECFVHQSQVSQLNAERPGSPVPPSLSLEALSPAGYGALREELLEDIPHIFYPEDTLTYQAGCCALGGGGLYRADTPYGPALLCVEWASQEKAVVKELLAGPQAAGFVQEEGRLLSLLGASILEVRSPVREGSPVPFGMLKWLDSEGAEGWDWSSTGYLGLAFD</sequence>
<gene>
    <name evidence="2" type="ORF">H8S11_04380</name>
</gene>
<evidence type="ECO:0000259" key="1">
    <source>
        <dbReference type="PROSITE" id="PS51186"/>
    </source>
</evidence>
<comment type="caution">
    <text evidence="2">The sequence shown here is derived from an EMBL/GenBank/DDBJ whole genome shotgun (WGS) entry which is preliminary data.</text>
</comment>